<evidence type="ECO:0000259" key="1">
    <source>
        <dbReference type="Pfam" id="PF03184"/>
    </source>
</evidence>
<dbReference type="Pfam" id="PF03184">
    <property type="entry name" value="DDE_1"/>
    <property type="match status" value="1"/>
</dbReference>
<dbReference type="Proteomes" id="UP001159042">
    <property type="component" value="Unassembled WGS sequence"/>
</dbReference>
<dbReference type="AlphaFoldDB" id="A0AAV8VFN1"/>
<comment type="caution">
    <text evidence="2">The sequence shown here is derived from an EMBL/GenBank/DDBJ whole genome shotgun (WGS) entry which is preliminary data.</text>
</comment>
<dbReference type="EMBL" id="JANEYG010000116">
    <property type="protein sequence ID" value="KAJ8912671.1"/>
    <property type="molecule type" value="Genomic_DNA"/>
</dbReference>
<organism evidence="2 3">
    <name type="scientific">Exocentrus adspersus</name>
    <dbReference type="NCBI Taxonomy" id="1586481"/>
    <lineage>
        <taxon>Eukaryota</taxon>
        <taxon>Metazoa</taxon>
        <taxon>Ecdysozoa</taxon>
        <taxon>Arthropoda</taxon>
        <taxon>Hexapoda</taxon>
        <taxon>Insecta</taxon>
        <taxon>Pterygota</taxon>
        <taxon>Neoptera</taxon>
        <taxon>Endopterygota</taxon>
        <taxon>Coleoptera</taxon>
        <taxon>Polyphaga</taxon>
        <taxon>Cucujiformia</taxon>
        <taxon>Chrysomeloidea</taxon>
        <taxon>Cerambycidae</taxon>
        <taxon>Lamiinae</taxon>
        <taxon>Acanthocinini</taxon>
        <taxon>Exocentrus</taxon>
    </lineage>
</organism>
<accession>A0AAV8VFN1</accession>
<sequence length="199" mass="22559">MGPSTFLTSKEEEGANVSEGRIRQWFLDVKTYLQENNYLDITNDPRRVFNTDETAFFLSPKGGKVLAKKGDKTIYNRISTNEKECITTLITGSASGELPPPMMVFAYERIPASIAASTPASWAIVSLYPNATHILQPMDVAIFHPLKSRWKEVVMKWRIAHNADRLRKEHFSILLTKALETITPEMLANGFRIMWPLSI</sequence>
<dbReference type="InterPro" id="IPR004875">
    <property type="entry name" value="DDE_SF_endonuclease_dom"/>
</dbReference>
<evidence type="ECO:0000313" key="2">
    <source>
        <dbReference type="EMBL" id="KAJ8912671.1"/>
    </source>
</evidence>
<keyword evidence="3" id="KW-1185">Reference proteome</keyword>
<gene>
    <name evidence="2" type="ORF">NQ315_008999</name>
</gene>
<proteinExistence type="predicted"/>
<dbReference type="GO" id="GO:0003676">
    <property type="term" value="F:nucleic acid binding"/>
    <property type="evidence" value="ECO:0007669"/>
    <property type="project" value="InterPro"/>
</dbReference>
<reference evidence="2 3" key="1">
    <citation type="journal article" date="2023" name="Insect Mol. Biol.">
        <title>Genome sequencing provides insights into the evolution of gene families encoding plant cell wall-degrading enzymes in longhorned beetles.</title>
        <authorList>
            <person name="Shin N.R."/>
            <person name="Okamura Y."/>
            <person name="Kirsch R."/>
            <person name="Pauchet Y."/>
        </authorList>
    </citation>
    <scope>NUCLEOTIDE SEQUENCE [LARGE SCALE GENOMIC DNA]</scope>
    <source>
        <strain evidence="2">EAD_L_NR</strain>
    </source>
</reference>
<feature type="domain" description="DDE-1" evidence="1">
    <location>
        <begin position="127"/>
        <end position="182"/>
    </location>
</feature>
<evidence type="ECO:0000313" key="3">
    <source>
        <dbReference type="Proteomes" id="UP001159042"/>
    </source>
</evidence>
<protein>
    <recommendedName>
        <fullName evidence="1">DDE-1 domain-containing protein</fullName>
    </recommendedName>
</protein>
<name>A0AAV8VFN1_9CUCU</name>